<dbReference type="OrthoDB" id="162475at2"/>
<evidence type="ECO:0000256" key="1">
    <source>
        <dbReference type="PROSITE-ProRule" id="PRU00169"/>
    </source>
</evidence>
<sequence length="132" mass="14549">MRFIVADRQPSIRSALKLLVEQYPNMVYAGAAGDTDNLLKLTRSAKPDLTLLEWELLGAWPKGTLADLRESSPAIIVVLSCCLDRSIPLEAGADYYVSKVDKPERLIGVIEDIRTHFNARTAAKPSPDLPNT</sequence>
<dbReference type="EMBL" id="JQAN02000011">
    <property type="protein sequence ID" value="PPD57782.1"/>
    <property type="molecule type" value="Genomic_DNA"/>
</dbReference>
<dbReference type="GO" id="GO:0000160">
    <property type="term" value="P:phosphorelay signal transduction system"/>
    <property type="evidence" value="ECO:0007669"/>
    <property type="project" value="InterPro"/>
</dbReference>
<dbReference type="SUPFAM" id="SSF52172">
    <property type="entry name" value="CheY-like"/>
    <property type="match status" value="1"/>
</dbReference>
<keyword evidence="2" id="KW-0238">DNA-binding</keyword>
<dbReference type="GO" id="GO:0003677">
    <property type="term" value="F:DNA binding"/>
    <property type="evidence" value="ECO:0007669"/>
    <property type="project" value="UniProtKB-KW"/>
</dbReference>
<dbReference type="Proteomes" id="UP000235653">
    <property type="component" value="Unassembled WGS sequence"/>
</dbReference>
<reference evidence="2 3" key="1">
    <citation type="journal article" date="2017" name="ISME J.">
        <title>Grape pomace compost harbors organohalide-respiring Dehalogenimonas species with novel reductive dehalogenase genes.</title>
        <authorList>
            <person name="Yang Y."/>
            <person name="Higgins S.A."/>
            <person name="Yan J."/>
            <person name="Simsir B."/>
            <person name="Chourey K."/>
            <person name="Iyer R."/>
            <person name="Hettich R.L."/>
            <person name="Baldwin B."/>
            <person name="Ogles D.M."/>
            <person name="Loffler F.E."/>
        </authorList>
    </citation>
    <scope>NUCLEOTIDE SEQUENCE [LARGE SCALE GENOMIC DNA]</scope>
    <source>
        <strain evidence="2 3">GP</strain>
    </source>
</reference>
<comment type="caution">
    <text evidence="2">The sequence shown here is derived from an EMBL/GenBank/DDBJ whole genome shotgun (WGS) entry which is preliminary data.</text>
</comment>
<dbReference type="PROSITE" id="PS50110">
    <property type="entry name" value="RESPONSE_REGULATORY"/>
    <property type="match status" value="1"/>
</dbReference>
<organism evidence="2 3">
    <name type="scientific">Dehalogenimonas etheniformans</name>
    <dbReference type="NCBI Taxonomy" id="1536648"/>
    <lineage>
        <taxon>Bacteria</taxon>
        <taxon>Bacillati</taxon>
        <taxon>Chloroflexota</taxon>
        <taxon>Dehalococcoidia</taxon>
        <taxon>Dehalococcoidales</taxon>
        <taxon>Dehalococcoidaceae</taxon>
        <taxon>Dehalogenimonas</taxon>
    </lineage>
</organism>
<dbReference type="RefSeq" id="WP_102330793.1">
    <property type="nucleotide sequence ID" value="NZ_CP058566.2"/>
</dbReference>
<dbReference type="InterPro" id="IPR001789">
    <property type="entry name" value="Sig_transdc_resp-reg_receiver"/>
</dbReference>
<name>A0A2P5P657_9CHLR</name>
<proteinExistence type="predicted"/>
<evidence type="ECO:0000313" key="2">
    <source>
        <dbReference type="EMBL" id="PPD57782.1"/>
    </source>
</evidence>
<dbReference type="Gene3D" id="3.40.50.2300">
    <property type="match status" value="1"/>
</dbReference>
<protein>
    <submittedName>
        <fullName evidence="2">DNA-binding response regulator</fullName>
    </submittedName>
</protein>
<evidence type="ECO:0000313" key="3">
    <source>
        <dbReference type="Proteomes" id="UP000235653"/>
    </source>
</evidence>
<keyword evidence="3" id="KW-1185">Reference proteome</keyword>
<gene>
    <name evidence="2" type="ORF">JP09_008585</name>
</gene>
<accession>A0A2P5P657</accession>
<dbReference type="AlphaFoldDB" id="A0A2P5P657"/>
<comment type="caution">
    <text evidence="1">Lacks conserved residue(s) required for the propagation of feature annotation.</text>
</comment>
<dbReference type="InterPro" id="IPR011006">
    <property type="entry name" value="CheY-like_superfamily"/>
</dbReference>